<dbReference type="PANTHER" id="PTHR21680:SF0">
    <property type="entry name" value="COILED-COIL DOMAIN-CONTAINING PROTEIN 124"/>
    <property type="match status" value="1"/>
</dbReference>
<dbReference type="GO" id="GO:0006366">
    <property type="term" value="P:transcription by RNA polymerase II"/>
    <property type="evidence" value="ECO:0007669"/>
    <property type="project" value="TreeGrafter"/>
</dbReference>
<evidence type="ECO:0000256" key="4">
    <source>
        <dbReference type="PROSITE-ProRule" id="PRU00267"/>
    </source>
</evidence>
<dbReference type="OrthoDB" id="76412at2759"/>
<protein>
    <recommendedName>
        <fullName evidence="6">HMG box domain-containing protein</fullName>
    </recommendedName>
</protein>
<accession>A0A9P0FDT9</accession>
<dbReference type="InterPro" id="IPR010422">
    <property type="entry name" value="Ccdc124/Oxs1"/>
</dbReference>
<evidence type="ECO:0000313" key="7">
    <source>
        <dbReference type="EMBL" id="CAH0551804.1"/>
    </source>
</evidence>
<evidence type="ECO:0000256" key="1">
    <source>
        <dbReference type="ARBA" id="ARBA00004214"/>
    </source>
</evidence>
<keyword evidence="8" id="KW-1185">Reference proteome</keyword>
<evidence type="ECO:0000256" key="2">
    <source>
        <dbReference type="ARBA" id="ARBA00008296"/>
    </source>
</evidence>
<dbReference type="SUPFAM" id="SSF47095">
    <property type="entry name" value="HMG-box"/>
    <property type="match status" value="1"/>
</dbReference>
<dbReference type="GO" id="GO:0030496">
    <property type="term" value="C:midbody"/>
    <property type="evidence" value="ECO:0007669"/>
    <property type="project" value="UniProtKB-SubCell"/>
</dbReference>
<reference evidence="7" key="1">
    <citation type="submission" date="2021-12" db="EMBL/GenBank/DDBJ databases">
        <authorList>
            <person name="King R."/>
        </authorList>
    </citation>
    <scope>NUCLEOTIDE SEQUENCE</scope>
</reference>
<dbReference type="GO" id="GO:0003713">
    <property type="term" value="F:transcription coactivator activity"/>
    <property type="evidence" value="ECO:0007669"/>
    <property type="project" value="TreeGrafter"/>
</dbReference>
<evidence type="ECO:0000256" key="3">
    <source>
        <dbReference type="ARBA" id="ARBA00023054"/>
    </source>
</evidence>
<feature type="DNA-binding region" description="HMG box" evidence="4">
    <location>
        <begin position="154"/>
        <end position="205"/>
    </location>
</feature>
<dbReference type="InterPro" id="IPR036910">
    <property type="entry name" value="HMG_box_dom_sf"/>
</dbReference>
<dbReference type="Proteomes" id="UP001154078">
    <property type="component" value="Chromosome 2"/>
</dbReference>
<dbReference type="GO" id="GO:0003677">
    <property type="term" value="F:DNA binding"/>
    <property type="evidence" value="ECO:0007669"/>
    <property type="project" value="UniProtKB-UniRule"/>
</dbReference>
<name>A0A9P0FDT9_BRAAE</name>
<sequence>MPKKFLSENKRAFESRERKAKDNEEKLLQEKQELEEAHWQESNKNILKKQQRKENEIKKKQEIQNKKASMKALLEQEDEDLKAKKASSRITRSQIVEKINKDQEIKEIKDKVTSETALVENVNRLTVDGVEARSVSKAISVLTNKGDKVDNHPEKRKKCAFKVFEKKCEAKIKKENPALRMSQVKERVLKEWQKSPENPLNHVME</sequence>
<keyword evidence="4" id="KW-0539">Nucleus</keyword>
<proteinExistence type="inferred from homology"/>
<keyword evidence="3" id="KW-0175">Coiled coil</keyword>
<dbReference type="AlphaFoldDB" id="A0A9P0FDT9"/>
<feature type="compositionally biased region" description="Basic and acidic residues" evidence="5">
    <location>
        <begin position="52"/>
        <end position="65"/>
    </location>
</feature>
<feature type="region of interest" description="Disordered" evidence="5">
    <location>
        <begin position="1"/>
        <end position="23"/>
    </location>
</feature>
<dbReference type="InterPro" id="IPR054414">
    <property type="entry name" value="Ccdc124/Oxs1_C"/>
</dbReference>
<gene>
    <name evidence="7" type="ORF">MELIAE_LOCUS4331</name>
</gene>
<evidence type="ECO:0000313" key="8">
    <source>
        <dbReference type="Proteomes" id="UP001154078"/>
    </source>
</evidence>
<feature type="domain" description="HMG box" evidence="6">
    <location>
        <begin position="154"/>
        <end position="205"/>
    </location>
</feature>
<dbReference type="PROSITE" id="PS50118">
    <property type="entry name" value="HMG_BOX_2"/>
    <property type="match status" value="1"/>
</dbReference>
<organism evidence="7 8">
    <name type="scientific">Brassicogethes aeneus</name>
    <name type="common">Rape pollen beetle</name>
    <name type="synonym">Meligethes aeneus</name>
    <dbReference type="NCBI Taxonomy" id="1431903"/>
    <lineage>
        <taxon>Eukaryota</taxon>
        <taxon>Metazoa</taxon>
        <taxon>Ecdysozoa</taxon>
        <taxon>Arthropoda</taxon>
        <taxon>Hexapoda</taxon>
        <taxon>Insecta</taxon>
        <taxon>Pterygota</taxon>
        <taxon>Neoptera</taxon>
        <taxon>Endopterygota</taxon>
        <taxon>Coleoptera</taxon>
        <taxon>Polyphaga</taxon>
        <taxon>Cucujiformia</taxon>
        <taxon>Nitidulidae</taxon>
        <taxon>Meligethinae</taxon>
        <taxon>Brassicogethes</taxon>
    </lineage>
</organism>
<dbReference type="Pfam" id="PF06244">
    <property type="entry name" value="Ccdc124"/>
    <property type="match status" value="1"/>
</dbReference>
<evidence type="ECO:0000259" key="6">
    <source>
        <dbReference type="PROSITE" id="PS50118"/>
    </source>
</evidence>
<dbReference type="GO" id="GO:0005634">
    <property type="term" value="C:nucleus"/>
    <property type="evidence" value="ECO:0007669"/>
    <property type="project" value="UniProtKB-UniRule"/>
</dbReference>
<dbReference type="InterPro" id="IPR009071">
    <property type="entry name" value="HMG_box_dom"/>
</dbReference>
<feature type="region of interest" description="Disordered" evidence="5">
    <location>
        <begin position="39"/>
        <end position="66"/>
    </location>
</feature>
<keyword evidence="4" id="KW-0238">DNA-binding</keyword>
<dbReference type="PANTHER" id="PTHR21680">
    <property type="entry name" value="COILED-COIL DOMAIN-CONTAINING PROTEIN 124"/>
    <property type="match status" value="1"/>
</dbReference>
<evidence type="ECO:0000256" key="5">
    <source>
        <dbReference type="SAM" id="MobiDB-lite"/>
    </source>
</evidence>
<comment type="subcellular location">
    <subcellularLocation>
        <location evidence="1">Midbody</location>
    </subcellularLocation>
</comment>
<comment type="similarity">
    <text evidence="2">Belongs to the CCDC124 family.</text>
</comment>
<dbReference type="EMBL" id="OV121133">
    <property type="protein sequence ID" value="CAH0551804.1"/>
    <property type="molecule type" value="Genomic_DNA"/>
</dbReference>